<dbReference type="SUPFAM" id="SSF52540">
    <property type="entry name" value="P-loop containing nucleoside triphosphate hydrolases"/>
    <property type="match status" value="1"/>
</dbReference>
<dbReference type="Pfam" id="PF08463">
    <property type="entry name" value="EcoEI_R_C"/>
    <property type="match status" value="1"/>
</dbReference>
<dbReference type="Gene3D" id="3.40.50.300">
    <property type="entry name" value="P-loop containing nucleotide triphosphate hydrolases"/>
    <property type="match status" value="1"/>
</dbReference>
<dbReference type="AlphaFoldDB" id="A0A1E3XED2"/>
<dbReference type="GO" id="GO:0003677">
    <property type="term" value="F:DNA binding"/>
    <property type="evidence" value="ECO:0007669"/>
    <property type="project" value="InterPro"/>
</dbReference>
<evidence type="ECO:0000259" key="2">
    <source>
        <dbReference type="Pfam" id="PF08463"/>
    </source>
</evidence>
<dbReference type="InterPro" id="IPR027417">
    <property type="entry name" value="P-loop_NTPase"/>
</dbReference>
<evidence type="ECO:0000313" key="4">
    <source>
        <dbReference type="Proteomes" id="UP000094056"/>
    </source>
</evidence>
<dbReference type="CDD" id="cd18799">
    <property type="entry name" value="SF2_C_EcoAI-like"/>
    <property type="match status" value="1"/>
</dbReference>
<comment type="caution">
    <text evidence="3">The sequence shown here is derived from an EMBL/GenBank/DDBJ whole genome shotgun (WGS) entry which is preliminary data.</text>
</comment>
<accession>A0A1E3XED2</accession>
<dbReference type="PANTHER" id="PTHR47396:SF1">
    <property type="entry name" value="ATP-DEPENDENT HELICASE IRC3-RELATED"/>
    <property type="match status" value="1"/>
</dbReference>
<dbReference type="Proteomes" id="UP000094056">
    <property type="component" value="Unassembled WGS sequence"/>
</dbReference>
<dbReference type="GO" id="GO:0006304">
    <property type="term" value="P:DNA modification"/>
    <property type="evidence" value="ECO:0007669"/>
    <property type="project" value="InterPro"/>
</dbReference>
<sequence length="481" mass="54559">MIKTFRDKLSTEIFPGRTEVPKTLIYAKDDSHAEDIVKIVREEFGKGNEFAQKITYKTTGMSTDDLIASFRNSYNPRIAVTVDMIATGTDIKPLEIVLFLRTINSRTYFEQMKGRGVRVINDNDLQSVTPDAKSKTHFIIVDALGICEKDKTDSRPMERKKTVSLEQLLQAVALGNIEDDVLSSIAGRLARLDKKISPEDKAEVQKLSDGKTIKELTGNLVQAVNPDNHIEQAKKDNPGVKEPTAEQIKLAANKMKIEAVKPIHNPELRKKLVELHKTTEQTIDTVSKDKVTAAEYSAEALDKAKGLVTSFEQFIKDNKDEITALQILYSKPYKSRLRFEQIKELASIIEKPPYLWGVDRLWEAYAALEKSKVRGANAQKILTDLVSLIRLALHQEDELEPFAEHVQRRYEEWLSGQKKFTDEQLHWLEMIKEHIVGSLSIEKDDFDSVPFKPEGGLGKVYQLFGEDLWSIMDEMNKVLAA</sequence>
<dbReference type="Pfam" id="PF00271">
    <property type="entry name" value="Helicase_C"/>
    <property type="match status" value="1"/>
</dbReference>
<dbReference type="InterPro" id="IPR001650">
    <property type="entry name" value="Helicase_C-like"/>
</dbReference>
<dbReference type="EMBL" id="MAYW01000015">
    <property type="protein sequence ID" value="ODS33983.1"/>
    <property type="molecule type" value="Genomic_DNA"/>
</dbReference>
<reference evidence="3 4" key="1">
    <citation type="submission" date="2016-07" db="EMBL/GenBank/DDBJ databases">
        <title>Draft genome of Scalindua rubra, obtained from a brine-seawater interface in the Red Sea, sheds light on salt adaptation in anammox bacteria.</title>
        <authorList>
            <person name="Speth D.R."/>
            <person name="Lagkouvardos I."/>
            <person name="Wang Y."/>
            <person name="Qian P.-Y."/>
            <person name="Dutilh B.E."/>
            <person name="Jetten M.S."/>
        </authorList>
    </citation>
    <scope>NUCLEOTIDE SEQUENCE [LARGE SCALE GENOMIC DNA]</scope>
    <source>
        <strain evidence="3">BSI-1</strain>
    </source>
</reference>
<dbReference type="InterPro" id="IPR050742">
    <property type="entry name" value="Helicase_Restrict-Modif_Enz"/>
</dbReference>
<dbReference type="InterPro" id="IPR013670">
    <property type="entry name" value="EcoEI_R_C_dom"/>
</dbReference>
<feature type="domain" description="EcoEI R protein C-terminal" evidence="2">
    <location>
        <begin position="307"/>
        <end position="479"/>
    </location>
</feature>
<name>A0A1E3XED2_9BACT</name>
<dbReference type="GO" id="GO:0005829">
    <property type="term" value="C:cytosol"/>
    <property type="evidence" value="ECO:0007669"/>
    <property type="project" value="TreeGrafter"/>
</dbReference>
<protein>
    <submittedName>
        <fullName evidence="3">Deoxyribonuclease</fullName>
    </submittedName>
</protein>
<dbReference type="PANTHER" id="PTHR47396">
    <property type="entry name" value="TYPE I RESTRICTION ENZYME ECOKI R PROTEIN"/>
    <property type="match status" value="1"/>
</dbReference>
<organism evidence="3 4">
    <name type="scientific">Candidatus Scalindua rubra</name>
    <dbReference type="NCBI Taxonomy" id="1872076"/>
    <lineage>
        <taxon>Bacteria</taxon>
        <taxon>Pseudomonadati</taxon>
        <taxon>Planctomycetota</taxon>
        <taxon>Candidatus Brocadiia</taxon>
        <taxon>Candidatus Brocadiales</taxon>
        <taxon>Candidatus Scalinduaceae</taxon>
        <taxon>Candidatus Scalindua</taxon>
    </lineage>
</organism>
<evidence type="ECO:0000259" key="1">
    <source>
        <dbReference type="Pfam" id="PF00271"/>
    </source>
</evidence>
<evidence type="ECO:0000313" key="3">
    <source>
        <dbReference type="EMBL" id="ODS33983.1"/>
    </source>
</evidence>
<dbReference type="GO" id="GO:0003824">
    <property type="term" value="F:catalytic activity"/>
    <property type="evidence" value="ECO:0007669"/>
    <property type="project" value="InterPro"/>
</dbReference>
<dbReference type="PATRIC" id="fig|1872076.5.peg.995"/>
<feature type="domain" description="Helicase C-terminal" evidence="1">
    <location>
        <begin position="16"/>
        <end position="119"/>
    </location>
</feature>
<proteinExistence type="predicted"/>
<gene>
    <name evidence="3" type="ORF">SCARUB_00854</name>
</gene>